<reference evidence="1" key="1">
    <citation type="submission" date="2021-01" db="EMBL/GenBank/DDBJ databases">
        <authorList>
            <consortium name="Genoscope - CEA"/>
            <person name="William W."/>
        </authorList>
    </citation>
    <scope>NUCLEOTIDE SEQUENCE</scope>
</reference>
<comment type="caution">
    <text evidence="1">The sequence shown here is derived from an EMBL/GenBank/DDBJ whole genome shotgun (WGS) entry which is preliminary data.</text>
</comment>
<gene>
    <name evidence="1" type="ORF">PSON_ATCC_30995.1.T2170007</name>
</gene>
<organism evidence="1 2">
    <name type="scientific">Paramecium sonneborni</name>
    <dbReference type="NCBI Taxonomy" id="65129"/>
    <lineage>
        <taxon>Eukaryota</taxon>
        <taxon>Sar</taxon>
        <taxon>Alveolata</taxon>
        <taxon>Ciliophora</taxon>
        <taxon>Intramacronucleata</taxon>
        <taxon>Oligohymenophorea</taxon>
        <taxon>Peniculida</taxon>
        <taxon>Parameciidae</taxon>
        <taxon>Paramecium</taxon>
    </lineage>
</organism>
<dbReference type="EMBL" id="CAJJDN010000217">
    <property type="protein sequence ID" value="CAD8129336.1"/>
    <property type="molecule type" value="Genomic_DNA"/>
</dbReference>
<keyword evidence="2" id="KW-1185">Reference proteome</keyword>
<dbReference type="Proteomes" id="UP000692954">
    <property type="component" value="Unassembled WGS sequence"/>
</dbReference>
<name>A0A8S1RME3_9CILI</name>
<sequence length="75" mass="8905">MEIKLNFKSLFQKADGIREKSNSIPQKQSQYLCNQQINNQMRVQTLPLQFSTLHQTITKEREKMKTKLTKVLEHD</sequence>
<dbReference type="AlphaFoldDB" id="A0A8S1RME3"/>
<proteinExistence type="predicted"/>
<evidence type="ECO:0000313" key="1">
    <source>
        <dbReference type="EMBL" id="CAD8129336.1"/>
    </source>
</evidence>
<accession>A0A8S1RME3</accession>
<protein>
    <submittedName>
        <fullName evidence="1">Uncharacterized protein</fullName>
    </submittedName>
</protein>
<evidence type="ECO:0000313" key="2">
    <source>
        <dbReference type="Proteomes" id="UP000692954"/>
    </source>
</evidence>